<organism evidence="1">
    <name type="scientific">Ophiognomonia clavigignenti-juglandacearum</name>
    <dbReference type="NCBI Taxonomy" id="218668"/>
    <lineage>
        <taxon>Eukaryota</taxon>
        <taxon>Fungi</taxon>
        <taxon>Dikarya</taxon>
        <taxon>Ascomycota</taxon>
        <taxon>Pezizomycotina</taxon>
        <taxon>Sordariomycetes</taxon>
        <taxon>Sordariomycetidae</taxon>
        <taxon>Diaporthales</taxon>
        <taxon>Gnomoniaceae</taxon>
        <taxon>Ophiognomonia</taxon>
    </lineage>
</organism>
<keyword evidence="1" id="KW-0496">Mitochondrion</keyword>
<dbReference type="AlphaFoldDB" id="A0A2C9DSD4"/>
<geneLocation type="mitochondrion" evidence="1"/>
<proteinExistence type="predicted"/>
<protein>
    <submittedName>
        <fullName evidence="1">Uncharacterized protein</fullName>
    </submittedName>
</protein>
<gene>
    <name evidence="1" type="primary">orf152</name>
</gene>
<sequence length="152" mass="17877">MVLFYKLIKIRNKYDFIVFLNSLFTLLSFTIEFNTLSGLYSFYSKQEAVASVFNLYANFKKFISDLIDYRGLNLKHRIPVCTRFLLNHSNKEVLSSPKSFLILHLYKDIRKDLITLLANKMTSITLWRGCSLCERFDKFIIGFVSIKSKNVF</sequence>
<reference evidence="1" key="1">
    <citation type="submission" date="2017-02" db="EMBL/GenBank/DDBJ databases">
        <title>Fungal Comparative Genomics of Melanconis species and Ophiognomonia clavigignenti-juglandacearum at Different Phylogenetic Distances.</title>
        <authorList>
            <person name="Demers J.E."/>
            <person name="Castlebury L.A."/>
        </authorList>
    </citation>
    <scope>NUCLEOTIDE SEQUENCE</scope>
    <source>
        <strain evidence="1">ATCC36624</strain>
    </source>
</reference>
<dbReference type="EMBL" id="KY575058">
    <property type="protein sequence ID" value="ATI20577.1"/>
    <property type="molecule type" value="Genomic_DNA"/>
</dbReference>
<evidence type="ECO:0000313" key="1">
    <source>
        <dbReference type="EMBL" id="ATI20577.1"/>
    </source>
</evidence>
<name>A0A2C9DSD4_9PEZI</name>
<accession>A0A2C9DSD4</accession>